<accession>A0A2P2N2S2</accession>
<proteinExistence type="predicted"/>
<dbReference type="AlphaFoldDB" id="A0A2P2N2S2"/>
<sequence>MDDRRRLPFSNLLNHLNYHRSLENVELQSILNAFVIYQILHIPLWEHHPYDAFCLSNS</sequence>
<dbReference type="EMBL" id="GGEC01056281">
    <property type="protein sequence ID" value="MBX36765.1"/>
    <property type="molecule type" value="Transcribed_RNA"/>
</dbReference>
<organism evidence="1">
    <name type="scientific">Rhizophora mucronata</name>
    <name type="common">Asiatic mangrove</name>
    <dbReference type="NCBI Taxonomy" id="61149"/>
    <lineage>
        <taxon>Eukaryota</taxon>
        <taxon>Viridiplantae</taxon>
        <taxon>Streptophyta</taxon>
        <taxon>Embryophyta</taxon>
        <taxon>Tracheophyta</taxon>
        <taxon>Spermatophyta</taxon>
        <taxon>Magnoliopsida</taxon>
        <taxon>eudicotyledons</taxon>
        <taxon>Gunneridae</taxon>
        <taxon>Pentapetalae</taxon>
        <taxon>rosids</taxon>
        <taxon>fabids</taxon>
        <taxon>Malpighiales</taxon>
        <taxon>Rhizophoraceae</taxon>
        <taxon>Rhizophora</taxon>
    </lineage>
</organism>
<protein>
    <submittedName>
        <fullName evidence="1">Uncharacterized protein</fullName>
    </submittedName>
</protein>
<evidence type="ECO:0000313" key="1">
    <source>
        <dbReference type="EMBL" id="MBX36765.1"/>
    </source>
</evidence>
<name>A0A2P2N2S2_RHIMU</name>
<reference evidence="1" key="1">
    <citation type="submission" date="2018-02" db="EMBL/GenBank/DDBJ databases">
        <title>Rhizophora mucronata_Transcriptome.</title>
        <authorList>
            <person name="Meera S.P."/>
            <person name="Sreeshan A."/>
            <person name="Augustine A."/>
        </authorList>
    </citation>
    <scope>NUCLEOTIDE SEQUENCE</scope>
    <source>
        <tissue evidence="1">Leaf</tissue>
    </source>
</reference>